<protein>
    <submittedName>
        <fullName evidence="2">YjbQ family protein</fullName>
    </submittedName>
</protein>
<evidence type="ECO:0000313" key="2">
    <source>
        <dbReference type="EMBL" id="RYS78902.1"/>
    </source>
</evidence>
<accession>A0A414U0R6</accession>
<dbReference type="InterPro" id="IPR001602">
    <property type="entry name" value="UPF0047_YjbQ-like"/>
</dbReference>
<dbReference type="Pfam" id="PF01894">
    <property type="entry name" value="YjbQ"/>
    <property type="match status" value="1"/>
</dbReference>
<dbReference type="RefSeq" id="WP_004847626.1">
    <property type="nucleotide sequence ID" value="NZ_AP028249.1"/>
</dbReference>
<comment type="similarity">
    <text evidence="1">Belongs to the UPF0047 family.</text>
</comment>
<dbReference type="GeneID" id="97330527"/>
<dbReference type="AlphaFoldDB" id="A0A414U0R6"/>
<dbReference type="Proteomes" id="UP000292665">
    <property type="component" value="Unassembled WGS sequence"/>
</dbReference>
<dbReference type="EMBL" id="RCYR01000020">
    <property type="protein sequence ID" value="RYS78902.1"/>
    <property type="molecule type" value="Genomic_DNA"/>
</dbReference>
<dbReference type="PANTHER" id="PTHR30615">
    <property type="entry name" value="UNCHARACTERIZED PROTEIN YJBQ-RELATED"/>
    <property type="match status" value="1"/>
</dbReference>
<organism evidence="2 3">
    <name type="scientific">[Ruminococcus] torques</name>
    <dbReference type="NCBI Taxonomy" id="33039"/>
    <lineage>
        <taxon>Bacteria</taxon>
        <taxon>Bacillati</taxon>
        <taxon>Bacillota</taxon>
        <taxon>Clostridia</taxon>
        <taxon>Lachnospirales</taxon>
        <taxon>Lachnospiraceae</taxon>
        <taxon>Mediterraneibacter</taxon>
    </lineage>
</organism>
<dbReference type="PANTHER" id="PTHR30615:SF8">
    <property type="entry name" value="UPF0047 PROTEIN C4A8.02C"/>
    <property type="match status" value="1"/>
</dbReference>
<sequence length="145" mass="16365">MDFILKEVPICADKEFEMIKITDDVRKVVEESGVEKGIVYVITEHTTTGITVNESLPCVEKDLMECLDRIAPEDYPYHHNHYLPTYGTIGGNAPGHLKSLLTGNHCVFPVLDGTLKLGHAVDIYFCEYDGIKNRRYMVYVVGERG</sequence>
<comment type="caution">
    <text evidence="2">The sequence shown here is derived from an EMBL/GenBank/DDBJ whole genome shotgun (WGS) entry which is preliminary data.</text>
</comment>
<reference evidence="2 3" key="1">
    <citation type="journal article" date="2019" name="Science, e1252229">
        <title>Invertible promoters mediate bacterial phase variation, antibiotic resistance, and host adaptation in the gut.</title>
        <authorList>
            <person name="Jiang X."/>
            <person name="Hall A.B."/>
            <person name="Arthur T.D."/>
            <person name="Plichta D.R."/>
            <person name="Covington C.T."/>
            <person name="Poyet M."/>
            <person name="Crothers J."/>
            <person name="Moses P.L."/>
            <person name="Tolonen A.C."/>
            <person name="Vlamakis H."/>
            <person name="Alm E.J."/>
            <person name="Xavier R.J."/>
        </authorList>
    </citation>
    <scope>NUCLEOTIDE SEQUENCE [LARGE SCALE GENOMIC DNA]</scope>
    <source>
        <strain evidence="3">aa_0143</strain>
    </source>
</reference>
<evidence type="ECO:0000313" key="3">
    <source>
        <dbReference type="Proteomes" id="UP000292665"/>
    </source>
</evidence>
<evidence type="ECO:0000256" key="1">
    <source>
        <dbReference type="ARBA" id="ARBA00005534"/>
    </source>
</evidence>
<proteinExistence type="inferred from homology"/>
<dbReference type="Gene3D" id="2.60.120.460">
    <property type="entry name" value="YjbQ-like"/>
    <property type="match status" value="1"/>
</dbReference>
<dbReference type="NCBIfam" id="TIGR00149">
    <property type="entry name" value="TIGR00149_YjbQ"/>
    <property type="match status" value="1"/>
</dbReference>
<name>A0A414U0R6_9FIRM</name>
<dbReference type="InterPro" id="IPR035917">
    <property type="entry name" value="YjbQ-like_sf"/>
</dbReference>
<dbReference type="PIRSF" id="PIRSF004681">
    <property type="entry name" value="UCP004681"/>
    <property type="match status" value="1"/>
</dbReference>
<gene>
    <name evidence="2" type="ORF">EAI93_10065</name>
</gene>
<dbReference type="SUPFAM" id="SSF111038">
    <property type="entry name" value="YjbQ-like"/>
    <property type="match status" value="1"/>
</dbReference>